<proteinExistence type="predicted"/>
<evidence type="ECO:0000256" key="1">
    <source>
        <dbReference type="SAM" id="Phobius"/>
    </source>
</evidence>
<sequence length="70" mass="7181">MADLGDTSQADTAHKHKMTSWITVALITVASIVLGFAFVFQSIPLAVVGGVLLVAGMVLGITGGIMDDAH</sequence>
<keyword evidence="1" id="KW-0472">Membrane</keyword>
<organism evidence="2">
    <name type="scientific">uncultured Frankineae bacterium</name>
    <dbReference type="NCBI Taxonomy" id="437475"/>
    <lineage>
        <taxon>Bacteria</taxon>
        <taxon>Bacillati</taxon>
        <taxon>Actinomycetota</taxon>
        <taxon>Actinomycetes</taxon>
        <taxon>Frankiales</taxon>
        <taxon>environmental samples</taxon>
    </lineage>
</organism>
<feature type="transmembrane region" description="Helical" evidence="1">
    <location>
        <begin position="21"/>
        <end position="40"/>
    </location>
</feature>
<dbReference type="EMBL" id="CADCUE010000248">
    <property type="protein sequence ID" value="CAA9355557.1"/>
    <property type="molecule type" value="Genomic_DNA"/>
</dbReference>
<gene>
    <name evidence="2" type="ORF">AVDCRST_MAG16-2610</name>
</gene>
<dbReference type="AlphaFoldDB" id="A0A6J4MHJ6"/>
<protein>
    <submittedName>
        <fullName evidence="2">Uncharacterized protein</fullName>
    </submittedName>
</protein>
<reference evidence="2" key="1">
    <citation type="submission" date="2020-02" db="EMBL/GenBank/DDBJ databases">
        <authorList>
            <person name="Meier V. D."/>
        </authorList>
    </citation>
    <scope>NUCLEOTIDE SEQUENCE</scope>
    <source>
        <strain evidence="2">AVDCRST_MAG16</strain>
    </source>
</reference>
<name>A0A6J4MHJ6_9ACTN</name>
<keyword evidence="1" id="KW-1133">Transmembrane helix</keyword>
<accession>A0A6J4MHJ6</accession>
<feature type="transmembrane region" description="Helical" evidence="1">
    <location>
        <begin position="46"/>
        <end position="66"/>
    </location>
</feature>
<keyword evidence="1" id="KW-0812">Transmembrane</keyword>
<evidence type="ECO:0000313" key="2">
    <source>
        <dbReference type="EMBL" id="CAA9355557.1"/>
    </source>
</evidence>